<organism evidence="1 2">
    <name type="scientific">Pseudoalteromonas agarivorans</name>
    <dbReference type="NCBI Taxonomy" id="176102"/>
    <lineage>
        <taxon>Bacteria</taxon>
        <taxon>Pseudomonadati</taxon>
        <taxon>Pseudomonadota</taxon>
        <taxon>Gammaproteobacteria</taxon>
        <taxon>Alteromonadales</taxon>
        <taxon>Pseudoalteromonadaceae</taxon>
        <taxon>Pseudoalteromonas</taxon>
    </lineage>
</organism>
<proteinExistence type="predicted"/>
<sequence length="175" mass="19267">MLLATLVSSALSAATAHDEAELFNSTAIVAQDEICNVDINQKLAVKLARLDETLLIAKKAYFEIANDNDLEAGTFENMADLETADAVLRAISQFLKRNWAQHNEEIYANHGVEIYSNIKSLVAKTAQLRKNISNILRVLKEAQGQVSTSDSNEFTASAEFFTAADTVTNNMFNIH</sequence>
<dbReference type="AlphaFoldDB" id="A0AAD0XED7"/>
<evidence type="ECO:0000313" key="2">
    <source>
        <dbReference type="Proteomes" id="UP000279995"/>
    </source>
</evidence>
<dbReference type="RefSeq" id="WP_054981639.1">
    <property type="nucleotide sequence ID" value="NZ_CP033066.1"/>
</dbReference>
<reference evidence="1 2" key="1">
    <citation type="submission" date="2018-10" db="EMBL/GenBank/DDBJ databases">
        <title>Complete Genome Sequence and Transcriptomic Profiles of a Marine Bacterium, Pseudoalteromonas agarivorans Hao 2018.</title>
        <authorList>
            <person name="Hao L."/>
        </authorList>
    </citation>
    <scope>NUCLEOTIDE SEQUENCE [LARGE SCALE GENOMIC DNA]</scope>
    <source>
        <strain evidence="1 2">Hao 2018</strain>
    </source>
</reference>
<protein>
    <submittedName>
        <fullName evidence="1">Uncharacterized protein</fullName>
    </submittedName>
</protein>
<gene>
    <name evidence="1" type="ORF">D9T18_16410</name>
</gene>
<dbReference type="Proteomes" id="UP000279995">
    <property type="component" value="Chromosome II"/>
</dbReference>
<dbReference type="EMBL" id="CP033066">
    <property type="protein sequence ID" value="AYM88284.1"/>
    <property type="molecule type" value="Genomic_DNA"/>
</dbReference>
<name>A0AAD0XED7_9GAMM</name>
<evidence type="ECO:0000313" key="1">
    <source>
        <dbReference type="EMBL" id="AYM88284.1"/>
    </source>
</evidence>
<accession>A0AAD0XED7</accession>